<dbReference type="Proteomes" id="UP000010408">
    <property type="component" value="Unassembled WGS sequence"/>
</dbReference>
<evidence type="ECO:0000256" key="3">
    <source>
        <dbReference type="ARBA" id="ARBA00022553"/>
    </source>
</evidence>
<keyword evidence="5" id="KW-0547">Nucleotide-binding</keyword>
<gene>
    <name evidence="11" type="ORF">HMPREF9134_01319</name>
</gene>
<dbReference type="PRINTS" id="PR00344">
    <property type="entry name" value="BCTRLSENSOR"/>
</dbReference>
<evidence type="ECO:0000256" key="6">
    <source>
        <dbReference type="ARBA" id="ARBA00022777"/>
    </source>
</evidence>
<dbReference type="eggNOG" id="COG2205">
    <property type="taxonomic scope" value="Bacteria"/>
</dbReference>
<evidence type="ECO:0000256" key="5">
    <source>
        <dbReference type="ARBA" id="ARBA00022741"/>
    </source>
</evidence>
<keyword evidence="4" id="KW-0808">Transferase</keyword>
<comment type="caution">
    <text evidence="11">The sequence shown here is derived from an EMBL/GenBank/DDBJ whole genome shotgun (WGS) entry which is preliminary data.</text>
</comment>
<dbReference type="HOGENOM" id="CLU_039822_0_0_10"/>
<sequence length="398" mass="45299">MRVGRLGEQWLQGGGLWLNRHSSIRIALIVFSVLFAVLSLVISDRLVSRIAVEEHEKLEMWANATRAANAYDQQMIMTYLYRILDANTAIPTILTDQDGKVLSYYNIDVPEKNADAFLERELERYKRGYPPIVIDDLSSPQYIYYSDSYGLRYLVIFPYIQLGVFLLFLGVAIVAVVSLKRSDQNRIWEGLSRETAHQLGTPISSLIAWKEYLASMGTEPMVTDEMEKDIQRLGIIADRFQKIGSSPNLRPSDLHEVILRTIAYMQPRISKQVELIAPKAPEESIIVRLSEPLLAWVFENLIKNAVDAMHGEGKISISYIAKEREVYIDITDTGKGIPKGRQKTIFRPGITTRQRGWGLGLSLARRIVEEYHGGRIYVHHSTLGVGTTFRIELDRETE</sequence>
<keyword evidence="9" id="KW-1133">Transmembrane helix</keyword>
<evidence type="ECO:0000259" key="10">
    <source>
        <dbReference type="PROSITE" id="PS50109"/>
    </source>
</evidence>
<keyword evidence="6 11" id="KW-0418">Kinase</keyword>
<evidence type="ECO:0000256" key="4">
    <source>
        <dbReference type="ARBA" id="ARBA00022679"/>
    </source>
</evidence>
<feature type="transmembrane region" description="Helical" evidence="9">
    <location>
        <begin position="24"/>
        <end position="42"/>
    </location>
</feature>
<accession>L1NCB6</accession>
<dbReference type="GO" id="GO:0000160">
    <property type="term" value="P:phosphorelay signal transduction system"/>
    <property type="evidence" value="ECO:0007669"/>
    <property type="project" value="UniProtKB-KW"/>
</dbReference>
<feature type="domain" description="Histidine kinase" evidence="10">
    <location>
        <begin position="194"/>
        <end position="397"/>
    </location>
</feature>
<dbReference type="EC" id="2.7.13.3" evidence="2"/>
<evidence type="ECO:0000313" key="12">
    <source>
        <dbReference type="Proteomes" id="UP000010408"/>
    </source>
</evidence>
<dbReference type="PATRIC" id="fig|1127696.3.peg.1191"/>
<keyword evidence="8" id="KW-0902">Two-component regulatory system</keyword>
<dbReference type="GO" id="GO:0005524">
    <property type="term" value="F:ATP binding"/>
    <property type="evidence" value="ECO:0007669"/>
    <property type="project" value="UniProtKB-KW"/>
</dbReference>
<dbReference type="Gene3D" id="3.30.565.10">
    <property type="entry name" value="Histidine kinase-like ATPase, C-terminal domain"/>
    <property type="match status" value="1"/>
</dbReference>
<dbReference type="InterPro" id="IPR004358">
    <property type="entry name" value="Sig_transdc_His_kin-like_C"/>
</dbReference>
<comment type="catalytic activity">
    <reaction evidence="1">
        <text>ATP + protein L-histidine = ADP + protein N-phospho-L-histidine.</text>
        <dbReference type="EC" id="2.7.13.3"/>
    </reaction>
</comment>
<keyword evidence="9" id="KW-0472">Membrane</keyword>
<proteinExistence type="predicted"/>
<dbReference type="RefSeq" id="WP_005467389.1">
    <property type="nucleotide sequence ID" value="NZ_KB291031.1"/>
</dbReference>
<dbReference type="PANTHER" id="PTHR43065">
    <property type="entry name" value="SENSOR HISTIDINE KINASE"/>
    <property type="match status" value="1"/>
</dbReference>
<keyword evidence="9" id="KW-0812">Transmembrane</keyword>
<dbReference type="PROSITE" id="PS50109">
    <property type="entry name" value="HIS_KIN"/>
    <property type="match status" value="1"/>
</dbReference>
<dbReference type="SMART" id="SM00387">
    <property type="entry name" value="HATPase_c"/>
    <property type="match status" value="1"/>
</dbReference>
<dbReference type="PANTHER" id="PTHR43065:SF10">
    <property type="entry name" value="PEROXIDE STRESS-ACTIVATED HISTIDINE KINASE MAK3"/>
    <property type="match status" value="1"/>
</dbReference>
<keyword evidence="3" id="KW-0597">Phosphoprotein</keyword>
<dbReference type="AlphaFoldDB" id="L1NCB6"/>
<dbReference type="InterPro" id="IPR036890">
    <property type="entry name" value="HATPase_C_sf"/>
</dbReference>
<keyword evidence="7" id="KW-0067">ATP-binding</keyword>
<protein>
    <recommendedName>
        <fullName evidence="2">histidine kinase</fullName>
        <ecNumber evidence="2">2.7.13.3</ecNumber>
    </recommendedName>
</protein>
<dbReference type="SUPFAM" id="SSF55874">
    <property type="entry name" value="ATPase domain of HSP90 chaperone/DNA topoisomerase II/histidine kinase"/>
    <property type="match status" value="1"/>
</dbReference>
<dbReference type="CDD" id="cd00075">
    <property type="entry name" value="HATPase"/>
    <property type="match status" value="1"/>
</dbReference>
<evidence type="ECO:0000256" key="2">
    <source>
        <dbReference type="ARBA" id="ARBA00012438"/>
    </source>
</evidence>
<dbReference type="InterPro" id="IPR005467">
    <property type="entry name" value="His_kinase_dom"/>
</dbReference>
<dbReference type="STRING" id="1127696.HMPREF9134_01319"/>
<evidence type="ECO:0000313" key="11">
    <source>
        <dbReference type="EMBL" id="EKY00971.1"/>
    </source>
</evidence>
<dbReference type="InterPro" id="IPR003594">
    <property type="entry name" value="HATPase_dom"/>
</dbReference>
<evidence type="ECO:0000256" key="1">
    <source>
        <dbReference type="ARBA" id="ARBA00000085"/>
    </source>
</evidence>
<evidence type="ECO:0000256" key="7">
    <source>
        <dbReference type="ARBA" id="ARBA00022840"/>
    </source>
</evidence>
<name>L1NCB6_9PORP</name>
<dbReference type="Pfam" id="PF02518">
    <property type="entry name" value="HATPase_c"/>
    <property type="match status" value="1"/>
</dbReference>
<reference evidence="11 12" key="1">
    <citation type="submission" date="2012-05" db="EMBL/GenBank/DDBJ databases">
        <authorList>
            <person name="Weinstock G."/>
            <person name="Sodergren E."/>
            <person name="Lobos E.A."/>
            <person name="Fulton L."/>
            <person name="Fulton R."/>
            <person name="Courtney L."/>
            <person name="Fronick C."/>
            <person name="O'Laughlin M."/>
            <person name="Godfrey J."/>
            <person name="Wilson R.M."/>
            <person name="Miner T."/>
            <person name="Farmer C."/>
            <person name="Delehaunty K."/>
            <person name="Cordes M."/>
            <person name="Minx P."/>
            <person name="Tomlinson C."/>
            <person name="Chen J."/>
            <person name="Wollam A."/>
            <person name="Pepin K.H."/>
            <person name="Bhonagiri V."/>
            <person name="Zhang X."/>
            <person name="Suruliraj S."/>
            <person name="Warren W."/>
            <person name="Mitreva M."/>
            <person name="Mardis E.R."/>
            <person name="Wilson R.K."/>
        </authorList>
    </citation>
    <scope>NUCLEOTIDE SEQUENCE [LARGE SCALE GENOMIC DNA]</scope>
    <source>
        <strain evidence="11 12">F0037</strain>
    </source>
</reference>
<dbReference type="EMBL" id="AMEQ01000035">
    <property type="protein sequence ID" value="EKY00971.1"/>
    <property type="molecule type" value="Genomic_DNA"/>
</dbReference>
<feature type="transmembrane region" description="Helical" evidence="9">
    <location>
        <begin position="153"/>
        <end position="177"/>
    </location>
</feature>
<evidence type="ECO:0000256" key="9">
    <source>
        <dbReference type="SAM" id="Phobius"/>
    </source>
</evidence>
<dbReference type="GO" id="GO:0004673">
    <property type="term" value="F:protein histidine kinase activity"/>
    <property type="evidence" value="ECO:0007669"/>
    <property type="project" value="UniProtKB-EC"/>
</dbReference>
<organism evidence="11 12">
    <name type="scientific">Porphyromonas catoniae F0037</name>
    <dbReference type="NCBI Taxonomy" id="1127696"/>
    <lineage>
        <taxon>Bacteria</taxon>
        <taxon>Pseudomonadati</taxon>
        <taxon>Bacteroidota</taxon>
        <taxon>Bacteroidia</taxon>
        <taxon>Bacteroidales</taxon>
        <taxon>Porphyromonadaceae</taxon>
        <taxon>Porphyromonas</taxon>
    </lineage>
</organism>
<evidence type="ECO:0000256" key="8">
    <source>
        <dbReference type="ARBA" id="ARBA00023012"/>
    </source>
</evidence>